<reference evidence="2 3" key="1">
    <citation type="submission" date="2014-04" db="EMBL/GenBank/DDBJ databases">
        <title>Evolutionary Origins and Diversification of the Mycorrhizal Mutualists.</title>
        <authorList>
            <consortium name="DOE Joint Genome Institute"/>
            <consortium name="Mycorrhizal Genomics Consortium"/>
            <person name="Kohler A."/>
            <person name="Kuo A."/>
            <person name="Nagy L.G."/>
            <person name="Floudas D."/>
            <person name="Copeland A."/>
            <person name="Barry K.W."/>
            <person name="Cichocki N."/>
            <person name="Veneault-Fourrey C."/>
            <person name="LaButti K."/>
            <person name="Lindquist E.A."/>
            <person name="Lipzen A."/>
            <person name="Lundell T."/>
            <person name="Morin E."/>
            <person name="Murat C."/>
            <person name="Riley R."/>
            <person name="Ohm R."/>
            <person name="Sun H."/>
            <person name="Tunlid A."/>
            <person name="Henrissat B."/>
            <person name="Grigoriev I.V."/>
            <person name="Hibbett D.S."/>
            <person name="Martin F."/>
        </authorList>
    </citation>
    <scope>NUCLEOTIDE SEQUENCE [LARGE SCALE GENOMIC DNA]</scope>
    <source>
        <strain evidence="2 3">FD-317 M1</strain>
    </source>
</reference>
<keyword evidence="3" id="KW-1185">Reference proteome</keyword>
<sequence>MAQSMAREEVAPAMRKDASPVYKSNLNSQPMTIQTAPHSIEREKLLPVPLLISQRMSKLFIDAEEHIDCHSYFLLLPRTPTQTQMGTTAMRARAPMMMLWTPKQIDIDNHSNDEASAPAAAGAVNESTIIVAPPSSPPTLSTLILAPLITLAVTSRLLTAIVIPSFTPFTLIQTPQDWDRQRWGE</sequence>
<accession>A0A0D0CK51</accession>
<protein>
    <submittedName>
        <fullName evidence="2">Uncharacterized protein</fullName>
    </submittedName>
</protein>
<feature type="region of interest" description="Disordered" evidence="1">
    <location>
        <begin position="1"/>
        <end position="25"/>
    </location>
</feature>
<gene>
    <name evidence="2" type="ORF">GYMLUDRAFT_248668</name>
</gene>
<evidence type="ECO:0000313" key="2">
    <source>
        <dbReference type="EMBL" id="KIK55418.1"/>
    </source>
</evidence>
<organism evidence="2 3">
    <name type="scientific">Collybiopsis luxurians FD-317 M1</name>
    <dbReference type="NCBI Taxonomy" id="944289"/>
    <lineage>
        <taxon>Eukaryota</taxon>
        <taxon>Fungi</taxon>
        <taxon>Dikarya</taxon>
        <taxon>Basidiomycota</taxon>
        <taxon>Agaricomycotina</taxon>
        <taxon>Agaricomycetes</taxon>
        <taxon>Agaricomycetidae</taxon>
        <taxon>Agaricales</taxon>
        <taxon>Marasmiineae</taxon>
        <taxon>Omphalotaceae</taxon>
        <taxon>Collybiopsis</taxon>
        <taxon>Collybiopsis luxurians</taxon>
    </lineage>
</organism>
<dbReference type="Proteomes" id="UP000053593">
    <property type="component" value="Unassembled WGS sequence"/>
</dbReference>
<dbReference type="AlphaFoldDB" id="A0A0D0CK51"/>
<dbReference type="EMBL" id="KN834806">
    <property type="protein sequence ID" value="KIK55418.1"/>
    <property type="molecule type" value="Genomic_DNA"/>
</dbReference>
<feature type="compositionally biased region" description="Basic and acidic residues" evidence="1">
    <location>
        <begin position="1"/>
        <end position="18"/>
    </location>
</feature>
<name>A0A0D0CK51_9AGAR</name>
<proteinExistence type="predicted"/>
<evidence type="ECO:0000313" key="3">
    <source>
        <dbReference type="Proteomes" id="UP000053593"/>
    </source>
</evidence>
<dbReference type="HOGENOM" id="CLU_125565_0_0_1"/>
<evidence type="ECO:0000256" key="1">
    <source>
        <dbReference type="SAM" id="MobiDB-lite"/>
    </source>
</evidence>